<feature type="region of interest" description="Disordered" evidence="2">
    <location>
        <begin position="1620"/>
        <end position="1732"/>
    </location>
</feature>
<feature type="compositionally biased region" description="Polar residues" evidence="2">
    <location>
        <begin position="2108"/>
        <end position="2118"/>
    </location>
</feature>
<feature type="compositionally biased region" description="Low complexity" evidence="2">
    <location>
        <begin position="1428"/>
        <end position="1451"/>
    </location>
</feature>
<feature type="region of interest" description="Disordered" evidence="2">
    <location>
        <begin position="952"/>
        <end position="973"/>
    </location>
</feature>
<dbReference type="RefSeq" id="XP_032452073.1">
    <property type="nucleotide sequence ID" value="XM_032596182.1"/>
</dbReference>
<organism evidence="3 4">
    <name type="scientific">Nasonia vitripennis</name>
    <name type="common">Parasitic wasp</name>
    <dbReference type="NCBI Taxonomy" id="7425"/>
    <lineage>
        <taxon>Eukaryota</taxon>
        <taxon>Metazoa</taxon>
        <taxon>Ecdysozoa</taxon>
        <taxon>Arthropoda</taxon>
        <taxon>Hexapoda</taxon>
        <taxon>Insecta</taxon>
        <taxon>Pterygota</taxon>
        <taxon>Neoptera</taxon>
        <taxon>Endopterygota</taxon>
        <taxon>Hymenoptera</taxon>
        <taxon>Apocrita</taxon>
        <taxon>Proctotrupomorpha</taxon>
        <taxon>Chalcidoidea</taxon>
        <taxon>Pteromalidae</taxon>
        <taxon>Pteromalinae</taxon>
        <taxon>Nasonia</taxon>
    </lineage>
</organism>
<feature type="compositionally biased region" description="Polar residues" evidence="2">
    <location>
        <begin position="2410"/>
        <end position="2425"/>
    </location>
</feature>
<feature type="region of interest" description="Disordered" evidence="2">
    <location>
        <begin position="1212"/>
        <end position="1233"/>
    </location>
</feature>
<feature type="compositionally biased region" description="Basic residues" evidence="2">
    <location>
        <begin position="741"/>
        <end position="751"/>
    </location>
</feature>
<feature type="compositionally biased region" description="Polar residues" evidence="2">
    <location>
        <begin position="2731"/>
        <end position="2742"/>
    </location>
</feature>
<accession>A0A7M7QQ57</accession>
<evidence type="ECO:0000256" key="1">
    <source>
        <dbReference type="SAM" id="Coils"/>
    </source>
</evidence>
<keyword evidence="4" id="KW-1185">Reference proteome</keyword>
<feature type="compositionally biased region" description="Polar residues" evidence="2">
    <location>
        <begin position="661"/>
        <end position="673"/>
    </location>
</feature>
<feature type="compositionally biased region" description="Low complexity" evidence="2">
    <location>
        <begin position="2389"/>
        <end position="2401"/>
    </location>
</feature>
<feature type="compositionally biased region" description="Polar residues" evidence="2">
    <location>
        <begin position="2650"/>
        <end position="2660"/>
    </location>
</feature>
<keyword evidence="1" id="KW-0175">Coiled coil</keyword>
<evidence type="ECO:0000313" key="3">
    <source>
        <dbReference type="EnsemblMetazoa" id="XP_032452072"/>
    </source>
</evidence>
<feature type="compositionally biased region" description="Polar residues" evidence="2">
    <location>
        <begin position="1004"/>
        <end position="1037"/>
    </location>
</feature>
<feature type="compositionally biased region" description="Low complexity" evidence="2">
    <location>
        <begin position="718"/>
        <end position="733"/>
    </location>
</feature>
<dbReference type="EnsemblMetazoa" id="XM_032596182">
    <property type="protein sequence ID" value="XP_032452073"/>
    <property type="gene ID" value="LOC100678682"/>
</dbReference>
<feature type="compositionally biased region" description="Polar residues" evidence="2">
    <location>
        <begin position="2435"/>
        <end position="2444"/>
    </location>
</feature>
<feature type="region of interest" description="Disordered" evidence="2">
    <location>
        <begin position="1004"/>
        <end position="1129"/>
    </location>
</feature>
<feature type="region of interest" description="Disordered" evidence="2">
    <location>
        <begin position="654"/>
        <end position="768"/>
    </location>
</feature>
<proteinExistence type="predicted"/>
<feature type="compositionally biased region" description="Basic residues" evidence="2">
    <location>
        <begin position="2361"/>
        <end position="2370"/>
    </location>
</feature>
<dbReference type="RefSeq" id="XP_032452068.1">
    <property type="nucleotide sequence ID" value="XM_032596177.1"/>
</dbReference>
<dbReference type="Proteomes" id="UP000002358">
    <property type="component" value="Chromosome 1"/>
</dbReference>
<feature type="region of interest" description="Disordered" evidence="2">
    <location>
        <begin position="1538"/>
        <end position="1606"/>
    </location>
</feature>
<dbReference type="EnsemblMetazoa" id="XM_032596178">
    <property type="protein sequence ID" value="XP_032452069"/>
    <property type="gene ID" value="LOC100678682"/>
</dbReference>
<feature type="compositionally biased region" description="Low complexity" evidence="2">
    <location>
        <begin position="1577"/>
        <end position="1599"/>
    </location>
</feature>
<feature type="region of interest" description="Disordered" evidence="2">
    <location>
        <begin position="2350"/>
        <end position="2463"/>
    </location>
</feature>
<feature type="region of interest" description="Disordered" evidence="2">
    <location>
        <begin position="1420"/>
        <end position="1459"/>
    </location>
</feature>
<feature type="compositionally biased region" description="Low complexity" evidence="2">
    <location>
        <begin position="2799"/>
        <end position="2810"/>
    </location>
</feature>
<dbReference type="EnsemblMetazoa" id="XM_032596177">
    <property type="protein sequence ID" value="XP_032452068"/>
    <property type="gene ID" value="LOC100678682"/>
</dbReference>
<dbReference type="OrthoDB" id="6427254at2759"/>
<feature type="compositionally biased region" description="Polar residues" evidence="2">
    <location>
        <begin position="2452"/>
        <end position="2462"/>
    </location>
</feature>
<dbReference type="RefSeq" id="XP_032452070.1">
    <property type="nucleotide sequence ID" value="XM_032596179.1"/>
</dbReference>
<sequence>MCVGDDLLVDARSNGRRVRMIMQDYDGPASMRFGLLVDGRCAEFTGLEATLSDSKKKYIDKVNALLAAWEQVTSYVANSPDTSEYLIEWANEHTLELVLRGEWPKLAPAHKTHLNVTLQRCASQLAQKQQLGPSKRCLALSEFVQNPWSKPGLDRILNGQSAAAGSEHEEDEFCCQESGQLLNMRLKILCEDRCEDIAVNLAAACVRSLSRSDRLSQLSAPSHVQYIMDVYIVLLYKLKRTHDIVAQLKLMDLKDGLEMMQRLSGEKPTKYGTARVWRNSGKAAGLVAQYLVTTGMVRPIAEVGPATLEQILNSWALLHAKSKDQVATLPGIIRKLIEPAESAHHIYIFCQILVRHFGEAIKPLVIELYIRALTTDMNELENQKSKANKEKVQETAQRLSQEFLRLADYVSDSIGTASECVLTAFSLHPTRACYDRIKELAIACGKVSREELDFEGVKIKTEPKIEGEEKLNETESVTELNCTATQALTEDDSTRIVESTSTKVETSEVQIKKEPDQDIDVSTTTMSTPSVENSQDEPILVKSDPATDLADCDEKAVASQVLNSEKLGLSPQLYDDLAVVLSSQRYHVLTWCLEWKELSELCERYLENAEEMRNTNKELKYLNIDYSQFKDQPYEYDPRDNHYGIEKGYEKWNDSDYSESEAANGTQQSLGDSSDTDSEALVVQPVKRGRPRKVQRLDSSESEYDRKPSQRFKKGLLTSSESDSNTQDSQTDSLGSDGCKKNMRRITKKKTCNGAAKKVTKRRPKKTKITVDSVSHFDILVNENIRPSSGLDGIGDNSSNDIMTIFSADMDENNRETIKGSAAFNAANLIMEKRTNPEVIKTLRMYRPNNKKLSQINQKNAICKNNVSIKKENNNVSENNANGLTTKFAPMLSTLNLNPKISLRRVDEIDKRIVIHRRQQQAQAVNAGALSNRIRNIQKTMSLSKGSLAGFSKQKALAKGPTQPRSRTKSKLEEMLTKKVPGMHSMEFSVLPRVQSTVHVVQLSRNVSQSPNSTASGNTPPRNRSNIQLPGTPSSGGHDSGVGMSPAGQTPPPPTRSSSLQDVGEEANQSPDTSPLNSTNTSSTMDSTDGTRTVALAVLNQRVGSNQSPKKSTSPSTNNASTVNTEQQLLLRKPDGTLQLVTPGMVTTGQRSILSLQNFEDGNIGFARQVPVASVAGTEIKTIPAQANRNTGLPKFQQAFGKTICTLSTESTTVPSSSASDTHEAPAAPAGAATNVQRAVAVKSTPAGSNITKSVQTSVQNVNIANIPNLQVAGTRQILNIVQSAVSSANSNVTTAGGQTLQLCSVPNSTPGVIYAHKVPGGNPVISLPAAISNNRSPVQLKLNIIRTAPFRSASGAVQVLTSRIQPQQQQQQPQQQQAQPQQPQTVRPADTLMNSTMDMSTNQVSSSTLEQLREFESVLEQVKERSTSQSSSTDTTTVQTQTQTVQSNTTAKQPQSQQISVSTLGQQLLMSSQSPSSAVEFPSNGNTVTFQQQEVYPQKVALMYTNQNSGTATSKVVNSTPVVVVTSYCQPAASPALSVTSQSSSSPCVTPAPQPVSSTGKTQPQSAAKSAKKAAPKTVKVTAQAAAKAAPIPKPQQKPQEDPETTQRIYAILGQYAEQLRNSPDLNNKPAPRRRSNPPTNPNQSSKRKKSGSGKSSKGPSGQQTSEPSPSAEDMGRTMGSEDSSGGGGGGGSGTGSSSAILQVQDSPAGFSASEETLASGSNNNSQSAVNDNATLGSVTETRSANSTSDSNDGVEVNVKRRNLIFAEPNTGGQTRTVIVQETVQPSSVGETLASVTSKMTTGTAVLVSGTNFMLPMNFVKSGQQITVVSGGSKLLAAVPTVRTAGGGSGVSNAFVLQSLLSQANKVIQQQHQQKQVKLQTQQGQIVVPQQTVSSGGAVRFNNEDSGENKTDSIKLETSKVTPTTTIGLFQHSGVITSNPNIGQRIFNSSSVKLPVKATEAGVQAQQQVVCIAAPTSVKEPEAQKVATTLALAFASTNDTGSTALQIKKETKETETLTCVDGEKMMSPKTVKRKEEQSFIGVADVLTQSNTRAEPTQPLNRKIKQSTSPVPALTPTTTSSSSLDTATQFLVSGGPSSSDSRESASSTIQSSVMESTSMDDVKVENGVLCGNARLQEAWEPERKGSPDTPWRYTPTTNALGIEPIKVYSRDAENSETVHNSVLQIISKGQGIEMSSSGIFQTNKYQYHAMNNSIDSFQKFPAKILTKSSPANNARATAEHEHQQRLLDRKQQMIERELRLQKSLSEECEDLGVDEPSTSDLFPEADLLFDTNHSPAFDHSSQEASCSQTLSVTTTSSGIKSYSTSSNTTSFFKSLDTVSSVGRVASPVVVAANPTPEPKKKAPLQRRTPKPKPETQMRKNKRSSDGLQTAASGSTTGGTTAKQLRLGLAETSSQDEASNSNSDISRLSPLPADDSFNQKAASRNGSKDREGTPSSSRSSLQSHAKLEMDMDSSHATANLASATSDATRRVVNVNNVSSTASSGEDDEGLTLLEDSAASVTIQSPLSPIAGPLLMTQRYTYANNKRRPAPAKQSQTSDFFSNTRTTLSWESPMSERTRSSTDNDEEEEEDLGDESSSISEAFGTSQLEASDGSGMGNGLQEPVKNVPSVKVTPVDHATYAAKRKTPVPRRTTINHSDSNIGVGNAVLNKSGGTKSSGTAANSSAAKKAKIAATSETTAISSITTTTSENESSSPAPSTDKIYEVSPSDDEASTTTIMSSSTLDASVEHCSTGRRSSLRGQVKKACGCCNGTPEPPKTKKVVVAKPQQLDQNNSKLKRAKQQQQAKQLAKKR</sequence>
<feature type="compositionally biased region" description="Low complexity" evidence="2">
    <location>
        <begin position="1538"/>
        <end position="1552"/>
    </location>
</feature>
<feature type="compositionally biased region" description="Polar residues" evidence="2">
    <location>
        <begin position="2551"/>
        <end position="2570"/>
    </location>
</feature>
<dbReference type="RefSeq" id="XP_032452072.1">
    <property type="nucleotide sequence ID" value="XM_032596181.1"/>
</dbReference>
<dbReference type="RefSeq" id="XP_032452069.1">
    <property type="nucleotide sequence ID" value="XM_032596178.1"/>
</dbReference>
<feature type="compositionally biased region" description="Low complexity" evidence="2">
    <location>
        <begin position="1070"/>
        <end position="1093"/>
    </location>
</feature>
<feature type="compositionally biased region" description="Low complexity" evidence="2">
    <location>
        <begin position="2667"/>
        <end position="2717"/>
    </location>
</feature>
<dbReference type="EnsemblMetazoa" id="XM_032596181">
    <property type="protein sequence ID" value="XP_032452072"/>
    <property type="gene ID" value="LOC100678682"/>
</dbReference>
<dbReference type="EnsemblMetazoa" id="XM_032596180">
    <property type="protein sequence ID" value="XP_032452071"/>
    <property type="gene ID" value="LOC100678682"/>
</dbReference>
<feature type="compositionally biased region" description="Low complexity" evidence="2">
    <location>
        <begin position="1654"/>
        <end position="1663"/>
    </location>
</feature>
<feature type="compositionally biased region" description="Basic and acidic residues" evidence="2">
    <location>
        <begin position="695"/>
        <end position="708"/>
    </location>
</feature>
<feature type="compositionally biased region" description="Low complexity" evidence="2">
    <location>
        <begin position="2067"/>
        <end position="2107"/>
    </location>
</feature>
<evidence type="ECO:0000256" key="2">
    <source>
        <dbReference type="SAM" id="MobiDB-lite"/>
    </source>
</evidence>
<feature type="compositionally biased region" description="Basic residues" evidence="2">
    <location>
        <begin position="758"/>
        <end position="768"/>
    </location>
</feature>
<feature type="compositionally biased region" description="Polar residues" evidence="2">
    <location>
        <begin position="1102"/>
        <end position="1128"/>
    </location>
</feature>
<reference evidence="3" key="1">
    <citation type="submission" date="2021-01" db="UniProtKB">
        <authorList>
            <consortium name="EnsemblMetazoa"/>
        </authorList>
    </citation>
    <scope>IDENTIFICATION</scope>
</reference>
<feature type="compositionally biased region" description="Gly residues" evidence="2">
    <location>
        <begin position="1686"/>
        <end position="1696"/>
    </location>
</feature>
<dbReference type="InParanoid" id="A0A7M7QQ57"/>
<feature type="coiled-coil region" evidence="1">
    <location>
        <begin position="370"/>
        <end position="402"/>
    </location>
</feature>
<feature type="compositionally biased region" description="Polar residues" evidence="2">
    <location>
        <begin position="1715"/>
        <end position="1732"/>
    </location>
</feature>
<feature type="region of interest" description="Disordered" evidence="2">
    <location>
        <begin position="2786"/>
        <end position="2810"/>
    </location>
</feature>
<dbReference type="RefSeq" id="XP_032452071.1">
    <property type="nucleotide sequence ID" value="XM_032596180.1"/>
</dbReference>
<feature type="compositionally biased region" description="Acidic residues" evidence="2">
    <location>
        <begin position="2581"/>
        <end position="2592"/>
    </location>
</feature>
<feature type="region of interest" description="Disordered" evidence="2">
    <location>
        <begin position="2543"/>
        <end position="2743"/>
    </location>
</feature>
<dbReference type="EnsemblMetazoa" id="XM_032596179">
    <property type="protein sequence ID" value="XP_032452070"/>
    <property type="gene ID" value="LOC100678682"/>
</dbReference>
<feature type="region of interest" description="Disordered" evidence="2">
    <location>
        <begin position="2046"/>
        <end position="2118"/>
    </location>
</feature>
<feature type="compositionally biased region" description="Low complexity" evidence="2">
    <location>
        <begin position="1366"/>
        <end position="1385"/>
    </location>
</feature>
<feature type="region of interest" description="Disordered" evidence="2">
    <location>
        <begin position="1363"/>
        <end position="1387"/>
    </location>
</feature>
<evidence type="ECO:0000313" key="4">
    <source>
        <dbReference type="Proteomes" id="UP000002358"/>
    </source>
</evidence>
<feature type="compositionally biased region" description="Polar residues" evidence="2">
    <location>
        <begin position="2047"/>
        <end position="2060"/>
    </location>
</feature>
<dbReference type="GeneID" id="100678682"/>
<name>A0A7M7QQ57_NASVI</name>
<protein>
    <submittedName>
        <fullName evidence="3">Uncharacterized protein</fullName>
    </submittedName>
</protein>